<keyword evidence="3" id="KW-1185">Reference proteome</keyword>
<comment type="caution">
    <text evidence="2">The sequence shown here is derived from an EMBL/GenBank/DDBJ whole genome shotgun (WGS) entry which is preliminary data.</text>
</comment>
<feature type="transmembrane region" description="Helical" evidence="1">
    <location>
        <begin position="140"/>
        <end position="162"/>
    </location>
</feature>
<proteinExistence type="predicted"/>
<feature type="transmembrane region" description="Helical" evidence="1">
    <location>
        <begin position="217"/>
        <end position="237"/>
    </location>
</feature>
<feature type="transmembrane region" description="Helical" evidence="1">
    <location>
        <begin position="59"/>
        <end position="82"/>
    </location>
</feature>
<evidence type="ECO:0000256" key="1">
    <source>
        <dbReference type="SAM" id="Phobius"/>
    </source>
</evidence>
<feature type="transmembrane region" description="Helical" evidence="1">
    <location>
        <begin position="243"/>
        <end position="266"/>
    </location>
</feature>
<sequence>MPRSLAENACPGRDSVGGLWRRIKQFSIWRVPNYFIEPSDAYLGEPVESIDRLGKVRSWAAIAIIVGTAVYYSGLSHLGTITDGKDHVKTINIGNDNPEGNWFLGLMISVVTAVFILPVVSLCLVWWTRRGARRAALIQLRWPYIAIAAWFGIFAAAAPFIALGNYLQKSAQHLNFELRAAAWMFVVFIMILELAWIVKSLYLAATGLFRAADGHPLLPLIAAPAVAAMATLMMNTVGGNGLVGVPGVVGDALTWGGTITITIVSLRSAQLLRRRYPQDFPFRNGPLRS</sequence>
<organism evidence="2 3">
    <name type="scientific">Actinospica durhamensis</name>
    <dbReference type="NCBI Taxonomy" id="1508375"/>
    <lineage>
        <taxon>Bacteria</taxon>
        <taxon>Bacillati</taxon>
        <taxon>Actinomycetota</taxon>
        <taxon>Actinomycetes</taxon>
        <taxon>Catenulisporales</taxon>
        <taxon>Actinospicaceae</taxon>
        <taxon>Actinospica</taxon>
    </lineage>
</organism>
<evidence type="ECO:0000313" key="2">
    <source>
        <dbReference type="EMBL" id="MBR7839312.1"/>
    </source>
</evidence>
<protein>
    <submittedName>
        <fullName evidence="2">Uncharacterized protein</fullName>
    </submittedName>
</protein>
<dbReference type="EMBL" id="JAGSOG010000419">
    <property type="protein sequence ID" value="MBR7839312.1"/>
    <property type="molecule type" value="Genomic_DNA"/>
</dbReference>
<feature type="transmembrane region" description="Helical" evidence="1">
    <location>
        <begin position="182"/>
        <end position="205"/>
    </location>
</feature>
<keyword evidence="1" id="KW-0472">Membrane</keyword>
<dbReference type="RefSeq" id="WP_212533750.1">
    <property type="nucleotide sequence ID" value="NZ_JAGSOG010000419.1"/>
</dbReference>
<feature type="transmembrane region" description="Helical" evidence="1">
    <location>
        <begin position="102"/>
        <end position="128"/>
    </location>
</feature>
<dbReference type="AlphaFoldDB" id="A0A941EW89"/>
<dbReference type="Proteomes" id="UP000675781">
    <property type="component" value="Unassembled WGS sequence"/>
</dbReference>
<reference evidence="2" key="1">
    <citation type="submission" date="2021-04" db="EMBL/GenBank/DDBJ databases">
        <title>Genome based classification of Actinospica acidithermotolerans sp. nov., an actinobacterium isolated from an Indonesian hot spring.</title>
        <authorList>
            <person name="Kusuma A.B."/>
            <person name="Putra K.E."/>
            <person name="Nafisah S."/>
            <person name="Loh J."/>
            <person name="Nouioui I."/>
            <person name="Goodfellow M."/>
        </authorList>
    </citation>
    <scope>NUCLEOTIDE SEQUENCE</scope>
    <source>
        <strain evidence="2">CSCA 57</strain>
    </source>
</reference>
<gene>
    <name evidence="2" type="ORF">KDL01_38990</name>
</gene>
<name>A0A941EW89_9ACTN</name>
<keyword evidence="1" id="KW-1133">Transmembrane helix</keyword>
<keyword evidence="1" id="KW-0812">Transmembrane</keyword>
<accession>A0A941EW89</accession>
<evidence type="ECO:0000313" key="3">
    <source>
        <dbReference type="Proteomes" id="UP000675781"/>
    </source>
</evidence>